<name>A0A0M8MQH9_9MICO</name>
<reference evidence="3" key="1">
    <citation type="submission" date="2015-04" db="EMBL/GenBank/DDBJ databases">
        <title>Complete genome sequence of Microbacterium chocolatum SIT 101, a bacterium enantioselectively hydrolyzing mesomeric diesters.</title>
        <authorList>
            <person name="Li X."/>
            <person name="Xu Y."/>
        </authorList>
    </citation>
    <scope>NUCLEOTIDE SEQUENCE [LARGE SCALE GENOMIC DNA]</scope>
    <source>
        <strain evidence="3">SIT 101</strain>
    </source>
</reference>
<proteinExistence type="inferred from homology"/>
<dbReference type="GO" id="GO:0008270">
    <property type="term" value="F:zinc ion binding"/>
    <property type="evidence" value="ECO:0007669"/>
    <property type="project" value="InterPro"/>
</dbReference>
<dbReference type="AlphaFoldDB" id="A0A0M8MQH9"/>
<sequence length="446" mass="46398">MDGSGLEGIAEALAAVVAAGGGRPVGALSPGELLGVLEALGALKRHVDAGVAPVAAEVARQSRRELGGDSLARKAGFSSAPALVATTVGTTVGEAVRWIQVGEATAPRTALTGEALPAKHPHVARAVAGGTLGMTGAAAITALLDRVALRVDPERLERAEEELVGLVPGLRPDQLAKLLARAEAHLDPDGVAPRHEECVADRSFTLQERDGMLVLAGKLDAETGAPVKAAIEAIVGGVLRRNEHADTDGGERDPRSVKQIQADALADLCRHAIGCTEVPTGPQATIVVRVDLADLEAGTGMATIDGITAPIPAGAVRRLAADGQIIPCVLGGDSEILDWGRTRRLFTHAQKLALVERDGGCVSCGAPPAWCHVHHVNWWKRDGGSTDLGNGVLLCTGCHHRLHADGWDIHIDGTGIHATVWLIPPPWIAPHRTPRPTGTRRYTLTA</sequence>
<evidence type="ECO:0000313" key="4">
    <source>
        <dbReference type="Proteomes" id="UP000037737"/>
    </source>
</evidence>
<accession>A0A0M8MQH9</accession>
<dbReference type="KEGG" id="mcw:A8L33_02985"/>
<dbReference type="SMART" id="SM00507">
    <property type="entry name" value="HNHc"/>
    <property type="match status" value="1"/>
</dbReference>
<organism evidence="3 4">
    <name type="scientific">Microbacterium aurantiacum</name>
    <dbReference type="NCBI Taxonomy" id="162393"/>
    <lineage>
        <taxon>Bacteria</taxon>
        <taxon>Bacillati</taxon>
        <taxon>Actinomycetota</taxon>
        <taxon>Actinomycetes</taxon>
        <taxon>Micrococcales</taxon>
        <taxon>Microbacteriaceae</taxon>
        <taxon>Microbacterium</taxon>
    </lineage>
</organism>
<comment type="similarity">
    <text evidence="1">Belongs to the Rv1128c/1148c/1588c/1702c/1945/3466 family.</text>
</comment>
<protein>
    <recommendedName>
        <fullName evidence="2">HNH nuclease domain-containing protein</fullName>
    </recommendedName>
</protein>
<evidence type="ECO:0000313" key="3">
    <source>
        <dbReference type="EMBL" id="KOS11591.1"/>
    </source>
</evidence>
<evidence type="ECO:0000256" key="1">
    <source>
        <dbReference type="ARBA" id="ARBA00023450"/>
    </source>
</evidence>
<dbReference type="InterPro" id="IPR002711">
    <property type="entry name" value="HNH"/>
</dbReference>
<dbReference type="Gene3D" id="1.10.30.50">
    <property type="match status" value="1"/>
</dbReference>
<dbReference type="Pfam" id="PF02720">
    <property type="entry name" value="DUF222"/>
    <property type="match status" value="1"/>
</dbReference>
<dbReference type="InterPro" id="IPR003870">
    <property type="entry name" value="DUF222"/>
</dbReference>
<dbReference type="OrthoDB" id="5177627at2"/>
<comment type="caution">
    <text evidence="3">The sequence shown here is derived from an EMBL/GenBank/DDBJ whole genome shotgun (WGS) entry which is preliminary data.</text>
</comment>
<dbReference type="PATRIC" id="fig|84292.3.peg.667"/>
<keyword evidence="4" id="KW-1185">Reference proteome</keyword>
<dbReference type="CDD" id="cd00085">
    <property type="entry name" value="HNHc"/>
    <property type="match status" value="1"/>
</dbReference>
<dbReference type="EMBL" id="LAVO01000003">
    <property type="protein sequence ID" value="KOS11591.1"/>
    <property type="molecule type" value="Genomic_DNA"/>
</dbReference>
<dbReference type="GO" id="GO:0003676">
    <property type="term" value="F:nucleic acid binding"/>
    <property type="evidence" value="ECO:0007669"/>
    <property type="project" value="InterPro"/>
</dbReference>
<evidence type="ECO:0000259" key="2">
    <source>
        <dbReference type="SMART" id="SM00507"/>
    </source>
</evidence>
<dbReference type="Proteomes" id="UP000037737">
    <property type="component" value="Unassembled WGS sequence"/>
</dbReference>
<dbReference type="Pfam" id="PF01844">
    <property type="entry name" value="HNH"/>
    <property type="match status" value="1"/>
</dbReference>
<feature type="domain" description="HNH nuclease" evidence="2">
    <location>
        <begin position="349"/>
        <end position="400"/>
    </location>
</feature>
<dbReference type="InterPro" id="IPR003615">
    <property type="entry name" value="HNH_nuc"/>
</dbReference>
<dbReference type="GO" id="GO:0004519">
    <property type="term" value="F:endonuclease activity"/>
    <property type="evidence" value="ECO:0007669"/>
    <property type="project" value="InterPro"/>
</dbReference>
<gene>
    <name evidence="3" type="ORF">XI38_03210</name>
</gene>